<sequence length="66" mass="7593">MSKLFKTVEDYIKNVPKDEQGVFIDLREAIKEAAPEAEELISYQIPTYKFHGPLVHFKSGANYLSF</sequence>
<dbReference type="EMBL" id="JAGQLH010000076">
    <property type="protein sequence ID" value="MCA9386088.1"/>
    <property type="molecule type" value="Genomic_DNA"/>
</dbReference>
<gene>
    <name evidence="1" type="ORF">KC717_05565</name>
</gene>
<accession>A0A955L9M9</accession>
<dbReference type="AlphaFoldDB" id="A0A955L9M9"/>
<evidence type="ECO:0008006" key="3">
    <source>
        <dbReference type="Google" id="ProtNLM"/>
    </source>
</evidence>
<comment type="caution">
    <text evidence="1">The sequence shown here is derived from an EMBL/GenBank/DDBJ whole genome shotgun (WGS) entry which is preliminary data.</text>
</comment>
<reference evidence="1" key="2">
    <citation type="journal article" date="2021" name="Microbiome">
        <title>Successional dynamics and alternative stable states in a saline activated sludge microbial community over 9 years.</title>
        <authorList>
            <person name="Wang Y."/>
            <person name="Ye J."/>
            <person name="Ju F."/>
            <person name="Liu L."/>
            <person name="Boyd J.A."/>
            <person name="Deng Y."/>
            <person name="Parks D.H."/>
            <person name="Jiang X."/>
            <person name="Yin X."/>
            <person name="Woodcroft B.J."/>
            <person name="Tyson G.W."/>
            <person name="Hugenholtz P."/>
            <person name="Polz M.F."/>
            <person name="Zhang T."/>
        </authorList>
    </citation>
    <scope>NUCLEOTIDE SEQUENCE</scope>
    <source>
        <strain evidence="1">HKST-UBA11</strain>
    </source>
</reference>
<protein>
    <recommendedName>
        <fullName evidence="3">DUF1801 domain-containing protein</fullName>
    </recommendedName>
</protein>
<dbReference type="SUPFAM" id="SSF159888">
    <property type="entry name" value="YdhG-like"/>
    <property type="match status" value="1"/>
</dbReference>
<evidence type="ECO:0000313" key="2">
    <source>
        <dbReference type="Proteomes" id="UP000754563"/>
    </source>
</evidence>
<organism evidence="1 2">
    <name type="scientific">Candidatus Dojkabacteria bacterium</name>
    <dbReference type="NCBI Taxonomy" id="2099670"/>
    <lineage>
        <taxon>Bacteria</taxon>
        <taxon>Candidatus Dojkabacteria</taxon>
    </lineage>
</organism>
<dbReference type="Gene3D" id="3.90.1150.200">
    <property type="match status" value="1"/>
</dbReference>
<dbReference type="Proteomes" id="UP000754563">
    <property type="component" value="Unassembled WGS sequence"/>
</dbReference>
<name>A0A955L9M9_9BACT</name>
<proteinExistence type="predicted"/>
<feature type="non-terminal residue" evidence="1">
    <location>
        <position position="66"/>
    </location>
</feature>
<reference evidence="1" key="1">
    <citation type="submission" date="2020-04" db="EMBL/GenBank/DDBJ databases">
        <authorList>
            <person name="Zhang T."/>
        </authorList>
    </citation>
    <scope>NUCLEOTIDE SEQUENCE</scope>
    <source>
        <strain evidence="1">HKST-UBA11</strain>
    </source>
</reference>
<evidence type="ECO:0000313" key="1">
    <source>
        <dbReference type="EMBL" id="MCA9386088.1"/>
    </source>
</evidence>